<keyword evidence="2" id="KW-1185">Reference proteome</keyword>
<evidence type="ECO:0000313" key="2">
    <source>
        <dbReference type="Proteomes" id="UP000190813"/>
    </source>
</evidence>
<proteinExistence type="predicted"/>
<organism evidence="1 2">
    <name type="scientific">Elizabethkingia occulta</name>
    <dbReference type="NCBI Taxonomy" id="1867263"/>
    <lineage>
        <taxon>Bacteria</taxon>
        <taxon>Pseudomonadati</taxon>
        <taxon>Bacteroidota</taxon>
        <taxon>Flavobacteriia</taxon>
        <taxon>Flavobacteriales</taxon>
        <taxon>Weeksellaceae</taxon>
        <taxon>Elizabethkingia</taxon>
    </lineage>
</organism>
<dbReference type="EMBL" id="MAHX01000020">
    <property type="protein sequence ID" value="OPC61583.1"/>
    <property type="molecule type" value="Genomic_DNA"/>
</dbReference>
<dbReference type="AlphaFoldDB" id="A0A1T3MAF1"/>
<evidence type="ECO:0000313" key="1">
    <source>
        <dbReference type="EMBL" id="OPC61583.1"/>
    </source>
</evidence>
<name>A0A1T3MAF1_9FLAO</name>
<protein>
    <submittedName>
        <fullName evidence="1">Uncharacterized protein</fullName>
    </submittedName>
</protein>
<gene>
    <name evidence="1" type="ORF">BAZ10_10790</name>
</gene>
<dbReference type="RefSeq" id="WP_078773011.1">
    <property type="nucleotide sequence ID" value="NZ_CBCSBR010000018.1"/>
</dbReference>
<comment type="caution">
    <text evidence="1">The sequence shown here is derived from an EMBL/GenBank/DDBJ whole genome shotgun (WGS) entry which is preliminary data.</text>
</comment>
<dbReference type="Proteomes" id="UP000190813">
    <property type="component" value="Unassembled WGS sequence"/>
</dbReference>
<sequence>MRNLKTVANNFIPKHEKEWDARLFVDEAIKSQSEDWLEIICRALSGSNEIKISKSTDRRFEKTRWIKADDGNYFNVTETFQYRCTMDRFVFHGNSHSEIYLEIIKFWISDSIFPCAGAFKSNKSKDENSI</sequence>
<accession>A0A1T3MAF1</accession>
<reference evidence="1 2" key="1">
    <citation type="submission" date="2016-06" db="EMBL/GenBank/DDBJ databases">
        <title>Revisiting the taxonomy of the Elizabethkingia Genus based on Whole-Genome Sequencing, Optical Mapping, and MALDI-TOF.</title>
        <authorList>
            <person name="Nicholson A.C."/>
        </authorList>
    </citation>
    <scope>NUCLEOTIDE SEQUENCE [LARGE SCALE GENOMIC DNA]</scope>
    <source>
        <strain evidence="1 2">G4070</strain>
    </source>
</reference>